<dbReference type="EMBL" id="AP021906">
    <property type="protein sequence ID" value="BBP87526.1"/>
    <property type="molecule type" value="Genomic_DNA"/>
</dbReference>
<dbReference type="AlphaFoldDB" id="A0A5S9M7L7"/>
<gene>
    <name evidence="1" type="ORF">BsIDN1_11440</name>
</gene>
<evidence type="ECO:0000313" key="1">
    <source>
        <dbReference type="EMBL" id="BBP87526.1"/>
    </source>
</evidence>
<protein>
    <submittedName>
        <fullName evidence="1">Uncharacterized protein</fullName>
    </submittedName>
</protein>
<accession>A0A5S9M7L7</accession>
<evidence type="ECO:0000313" key="2">
    <source>
        <dbReference type="Proteomes" id="UP000464658"/>
    </source>
</evidence>
<name>A0A5S9M7L7_BACIA</name>
<organism evidence="1 2">
    <name type="scientific">Bacillus safensis</name>
    <dbReference type="NCBI Taxonomy" id="561879"/>
    <lineage>
        <taxon>Bacteria</taxon>
        <taxon>Bacillati</taxon>
        <taxon>Bacillota</taxon>
        <taxon>Bacilli</taxon>
        <taxon>Bacillales</taxon>
        <taxon>Bacillaceae</taxon>
        <taxon>Bacillus</taxon>
    </lineage>
</organism>
<proteinExistence type="predicted"/>
<sequence length="75" mass="8752">MKKKETCQVKQETAAGNREKLSIHENESIRSNIEQLTIELSEQKKEFNHFILDEKQKRPSAHYLPSSQKAIVKKT</sequence>
<dbReference type="Proteomes" id="UP000464658">
    <property type="component" value="Chromosome"/>
</dbReference>
<reference evidence="1 2" key="1">
    <citation type="submission" date="2019-12" db="EMBL/GenBank/DDBJ databases">
        <title>Full genome sequence of a Bacillus safensis strain isolated from commercially available natto in Indonesia.</title>
        <authorList>
            <person name="Yoshida M."/>
            <person name="Uomi M."/>
            <person name="Waturangi D."/>
            <person name="Ekaputri J.J."/>
            <person name="Setiamarga D.H.E."/>
        </authorList>
    </citation>
    <scope>NUCLEOTIDE SEQUENCE [LARGE SCALE GENOMIC DNA]</scope>
    <source>
        <strain evidence="1 2">IDN1</strain>
    </source>
</reference>